<reference evidence="2 3" key="1">
    <citation type="submission" date="2017-09" db="EMBL/GenBank/DDBJ databases">
        <title>Genomic, metabolic, and phenotypic characteristics of bacterial isolates from the natural microbiome of the model nematode Caenorhabditis elegans.</title>
        <authorList>
            <person name="Zimmermann J."/>
            <person name="Obeng N."/>
            <person name="Yang W."/>
            <person name="Obeng O."/>
            <person name="Kissoyan K."/>
            <person name="Pees B."/>
            <person name="Dirksen P."/>
            <person name="Hoppner M."/>
            <person name="Franke A."/>
            <person name="Rosenstiel P."/>
            <person name="Leippe M."/>
            <person name="Dierking K."/>
            <person name="Kaleta C."/>
            <person name="Schulenburg H."/>
        </authorList>
    </citation>
    <scope>NUCLEOTIDE SEQUENCE [LARGE SCALE GENOMIC DNA]</scope>
    <source>
        <strain evidence="2 3">MYb184</strain>
    </source>
</reference>
<proteinExistence type="predicted"/>
<evidence type="ECO:0000313" key="3">
    <source>
        <dbReference type="Proteomes" id="UP000239458"/>
    </source>
</evidence>
<evidence type="ECO:0008006" key="4">
    <source>
        <dbReference type="Google" id="ProtNLM"/>
    </source>
</evidence>
<dbReference type="InterPro" id="IPR010064">
    <property type="entry name" value="HK97-gp10_tail"/>
</dbReference>
<protein>
    <recommendedName>
        <fullName evidence="4">HK97 gp10 family phage protein</fullName>
    </recommendedName>
</protein>
<organism evidence="2 3">
    <name type="scientific">Pseudomonas cedrina</name>
    <dbReference type="NCBI Taxonomy" id="651740"/>
    <lineage>
        <taxon>Bacteria</taxon>
        <taxon>Pseudomonadati</taxon>
        <taxon>Pseudomonadota</taxon>
        <taxon>Gammaproteobacteria</taxon>
        <taxon>Pseudomonadales</taxon>
        <taxon>Pseudomonadaceae</taxon>
        <taxon>Pseudomonas</taxon>
    </lineage>
</organism>
<evidence type="ECO:0000256" key="1">
    <source>
        <dbReference type="SAM" id="MobiDB-lite"/>
    </source>
</evidence>
<evidence type="ECO:0000313" key="2">
    <source>
        <dbReference type="EMBL" id="PRC05105.1"/>
    </source>
</evidence>
<feature type="region of interest" description="Disordered" evidence="1">
    <location>
        <begin position="72"/>
        <end position="103"/>
    </location>
</feature>
<gene>
    <name evidence="2" type="ORF">CQ006_12355</name>
</gene>
<feature type="compositionally biased region" description="Basic residues" evidence="1">
    <location>
        <begin position="89"/>
        <end position="100"/>
    </location>
</feature>
<dbReference type="Proteomes" id="UP000239458">
    <property type="component" value="Unassembled WGS sequence"/>
</dbReference>
<name>A0A2S9DR87_PSECE</name>
<sequence>MSNGSLTVLGLGELQADFERLAKSVGNKIARDAVMAGARVARDKARSTAPVRTGKLKKNIIAVSVKQADTPGGATAGIRVKNPTGKQSKALKRPGKKGRTSKTDYESPFYWKFLELGTSKMQAHPFIRPSWDGSLPQIEKAVADKLAEGIDNAITR</sequence>
<dbReference type="Pfam" id="PF04883">
    <property type="entry name" value="HK97-gp10_like"/>
    <property type="match status" value="1"/>
</dbReference>
<dbReference type="EMBL" id="PCQE01000017">
    <property type="protein sequence ID" value="PRC05105.1"/>
    <property type="molecule type" value="Genomic_DNA"/>
</dbReference>
<dbReference type="RefSeq" id="WP_068966478.1">
    <property type="nucleotide sequence ID" value="NZ_PCQE01000017.1"/>
</dbReference>
<dbReference type="NCBIfam" id="TIGR01725">
    <property type="entry name" value="phge_HK97_gp10"/>
    <property type="match status" value="1"/>
</dbReference>
<accession>A0A2S9DR87</accession>
<dbReference type="AlphaFoldDB" id="A0A2S9DR87"/>
<comment type="caution">
    <text evidence="2">The sequence shown here is derived from an EMBL/GenBank/DDBJ whole genome shotgun (WGS) entry which is preliminary data.</text>
</comment>